<organism evidence="1 2">
    <name type="scientific">Kitasatospora aburaviensis</name>
    <dbReference type="NCBI Taxonomy" id="67265"/>
    <lineage>
        <taxon>Bacteria</taxon>
        <taxon>Bacillati</taxon>
        <taxon>Actinomycetota</taxon>
        <taxon>Actinomycetes</taxon>
        <taxon>Kitasatosporales</taxon>
        <taxon>Streptomycetaceae</taxon>
        <taxon>Kitasatospora</taxon>
    </lineage>
</organism>
<dbReference type="RefSeq" id="WP_313762709.1">
    <property type="nucleotide sequence ID" value="NZ_BAAAVH010000110.1"/>
</dbReference>
<keyword evidence="2" id="KW-1185">Reference proteome</keyword>
<evidence type="ECO:0000313" key="1">
    <source>
        <dbReference type="EMBL" id="MFC5884381.1"/>
    </source>
</evidence>
<accession>A0ABW1ERE1</accession>
<evidence type="ECO:0008006" key="3">
    <source>
        <dbReference type="Google" id="ProtNLM"/>
    </source>
</evidence>
<proteinExistence type="predicted"/>
<gene>
    <name evidence="1" type="ORF">ACFP0N_05190</name>
</gene>
<protein>
    <recommendedName>
        <fullName evidence="3">Transglutaminase-like domain-containing protein</fullName>
    </recommendedName>
</protein>
<sequence>MAGPARAPRPAADERTLRELVGRIGRVPDRYREFGQTAAEATWQHGIDEALLGTLTELGLPCRPAADGPRYDQLDLANVSLSLALPSARFMAMRGWAAAIRSAARASGATEYTVDVLPACPPGPREHDCNLAAAPLLREQPGFAGPAGGPFTLTRRVPARPAAVHPELAALTELVAAVHFHHLPAGLRQDVGFLREAALADCGLAATFLAEEALGLGLIARRSFGLFLSAPYSIAHSWLDVRVDDRWVSFDPHLVNLLTGWNLLPAEEWPSYRSIGEGAWRLAAHEFVMATHDGAETPVSFPTRAAA</sequence>
<evidence type="ECO:0000313" key="2">
    <source>
        <dbReference type="Proteomes" id="UP001596067"/>
    </source>
</evidence>
<dbReference type="Proteomes" id="UP001596067">
    <property type="component" value="Unassembled WGS sequence"/>
</dbReference>
<dbReference type="EMBL" id="JBHSOD010000004">
    <property type="protein sequence ID" value="MFC5884381.1"/>
    <property type="molecule type" value="Genomic_DNA"/>
</dbReference>
<comment type="caution">
    <text evidence="1">The sequence shown here is derived from an EMBL/GenBank/DDBJ whole genome shotgun (WGS) entry which is preliminary data.</text>
</comment>
<reference evidence="2" key="1">
    <citation type="journal article" date="2019" name="Int. J. Syst. Evol. Microbiol.">
        <title>The Global Catalogue of Microorganisms (GCM) 10K type strain sequencing project: providing services to taxonomists for standard genome sequencing and annotation.</title>
        <authorList>
            <consortium name="The Broad Institute Genomics Platform"/>
            <consortium name="The Broad Institute Genome Sequencing Center for Infectious Disease"/>
            <person name="Wu L."/>
            <person name="Ma J."/>
        </authorList>
    </citation>
    <scope>NUCLEOTIDE SEQUENCE [LARGE SCALE GENOMIC DNA]</scope>
    <source>
        <strain evidence="2">CGMCC 4.1469</strain>
    </source>
</reference>
<name>A0ABW1ERE1_9ACTN</name>